<dbReference type="Gene3D" id="1.25.40.90">
    <property type="match status" value="1"/>
</dbReference>
<evidence type="ECO:0000256" key="3">
    <source>
        <dbReference type="ARBA" id="ARBA00022723"/>
    </source>
</evidence>
<dbReference type="GO" id="GO:0005634">
    <property type="term" value="C:nucleus"/>
    <property type="evidence" value="ECO:0007669"/>
    <property type="project" value="TreeGrafter"/>
</dbReference>
<accession>A0A1I7XRH0</accession>
<feature type="zinc finger region" description="RING-Gid-type" evidence="6">
    <location>
        <begin position="307"/>
        <end position="380"/>
    </location>
</feature>
<feature type="domain" description="RING-Gid-type" evidence="9">
    <location>
        <begin position="307"/>
        <end position="380"/>
    </location>
</feature>
<keyword evidence="2" id="KW-0963">Cytoplasm</keyword>
<keyword evidence="3" id="KW-0479">Metal-binding</keyword>
<dbReference type="GO" id="GO:0043161">
    <property type="term" value="P:proteasome-mediated ubiquitin-dependent protein catabolic process"/>
    <property type="evidence" value="ECO:0007669"/>
    <property type="project" value="InterPro"/>
</dbReference>
<protein>
    <submittedName>
        <fullName evidence="11">Macrophage erythroblast attacher</fullName>
    </submittedName>
</protein>
<evidence type="ECO:0000256" key="5">
    <source>
        <dbReference type="ARBA" id="ARBA00022833"/>
    </source>
</evidence>
<dbReference type="InterPro" id="IPR045098">
    <property type="entry name" value="Fyv10_fam"/>
</dbReference>
<dbReference type="InterPro" id="IPR006595">
    <property type="entry name" value="CTLH_C"/>
</dbReference>
<dbReference type="GO" id="GO:0034657">
    <property type="term" value="C:GID complex"/>
    <property type="evidence" value="ECO:0007669"/>
    <property type="project" value="TreeGrafter"/>
</dbReference>
<dbReference type="GO" id="GO:0061630">
    <property type="term" value="F:ubiquitin protein ligase activity"/>
    <property type="evidence" value="ECO:0007669"/>
    <property type="project" value="InterPro"/>
</dbReference>
<sequence>MVKLDQHAVLEYSTFKIPYEELNREFRTGHKNIERASAGVKRAAALVRTQLTGGNQELPVDRVRSAFSELCYRVEMLEEAVRVSVRTQADNVENMQGRVRYMREGDSVPPGSLDEWQRDRERVARMAVVHMLRCGHIQSAKELAHKMQIEHLVDINVFIQVEQVVDALLYKNTYPCLEWISEHRSKLRRMNSRLEQIVRVQNAVELVRSNRITEAIMYVRKHLASQEEWTEDARKLMGLIAVGADTSLPVYVEILSERRWGRLADLFREEVFALYQLPFQSAFSMCVQCGLSAYKTPACAPGGNDQCPTCQPCTYALAEDLPLAHASNSRLICSQTGEPLNEDNHPMMMPNGRVYVTKSSRLRHDTKQRYMREQTNNPIVLIDVRDRLTPQLRYVVQVEIERYRGNIIIHMVMNYMESYDEYNQILTAAKHSLAGSQLGKTICKATTEELMAPKKKHLDCN</sequence>
<dbReference type="Proteomes" id="UP000095283">
    <property type="component" value="Unplaced"/>
</dbReference>
<dbReference type="InterPro" id="IPR013144">
    <property type="entry name" value="CRA_dom"/>
</dbReference>
<reference evidence="11" key="1">
    <citation type="submission" date="2016-11" db="UniProtKB">
        <authorList>
            <consortium name="WormBaseParasite"/>
        </authorList>
    </citation>
    <scope>IDENTIFICATION</scope>
</reference>
<evidence type="ECO:0000313" key="10">
    <source>
        <dbReference type="Proteomes" id="UP000095283"/>
    </source>
</evidence>
<dbReference type="PANTHER" id="PTHR12170">
    <property type="entry name" value="MACROPHAGE ERYTHROBLAST ATTACHER-RELATED"/>
    <property type="match status" value="1"/>
</dbReference>
<dbReference type="PROSITE" id="PS50897">
    <property type="entry name" value="CTLH"/>
    <property type="match status" value="1"/>
</dbReference>
<comment type="subcellular location">
    <subcellularLocation>
        <location evidence="1">Cytoplasm</location>
    </subcellularLocation>
</comment>
<dbReference type="GO" id="GO:0005737">
    <property type="term" value="C:cytoplasm"/>
    <property type="evidence" value="ECO:0007669"/>
    <property type="project" value="UniProtKB-SubCell"/>
</dbReference>
<evidence type="ECO:0000313" key="11">
    <source>
        <dbReference type="WBParaSite" id="Hba_20086"/>
    </source>
</evidence>
<feature type="domain" description="CTLH" evidence="7">
    <location>
        <begin position="157"/>
        <end position="214"/>
    </location>
</feature>
<dbReference type="SMART" id="SM00668">
    <property type="entry name" value="CTLH"/>
    <property type="match status" value="1"/>
</dbReference>
<dbReference type="SMART" id="SM00757">
    <property type="entry name" value="CRA"/>
    <property type="match status" value="1"/>
</dbReference>
<dbReference type="InterPro" id="IPR013809">
    <property type="entry name" value="ENTH"/>
</dbReference>
<dbReference type="AlphaFoldDB" id="A0A1I7XRH0"/>
<evidence type="ECO:0000259" key="9">
    <source>
        <dbReference type="PROSITE" id="PS51867"/>
    </source>
</evidence>
<keyword evidence="10" id="KW-1185">Reference proteome</keyword>
<dbReference type="GO" id="GO:0008270">
    <property type="term" value="F:zinc ion binding"/>
    <property type="evidence" value="ECO:0007669"/>
    <property type="project" value="UniProtKB-KW"/>
</dbReference>
<dbReference type="PROSITE" id="PS51867">
    <property type="entry name" value="ZF_RING_GID"/>
    <property type="match status" value="1"/>
</dbReference>
<dbReference type="InterPro" id="IPR008942">
    <property type="entry name" value="ENTH_VHS"/>
</dbReference>
<dbReference type="Pfam" id="PF10607">
    <property type="entry name" value="CTLH"/>
    <property type="match status" value="1"/>
</dbReference>
<evidence type="ECO:0000256" key="6">
    <source>
        <dbReference type="PROSITE-ProRule" id="PRU01215"/>
    </source>
</evidence>
<evidence type="ECO:0000259" key="8">
    <source>
        <dbReference type="PROSITE" id="PS50942"/>
    </source>
</evidence>
<dbReference type="InterPro" id="IPR024964">
    <property type="entry name" value="CTLH/CRA"/>
</dbReference>
<keyword evidence="4 6" id="KW-0863">Zinc-finger</keyword>
<evidence type="ECO:0000259" key="7">
    <source>
        <dbReference type="PROSITE" id="PS50897"/>
    </source>
</evidence>
<keyword evidence="5" id="KW-0862">Zinc</keyword>
<dbReference type="PANTHER" id="PTHR12170:SF2">
    <property type="entry name" value="E3 UBIQUITIN-PROTEIN TRANSFERASE MAEA"/>
    <property type="match status" value="1"/>
</dbReference>
<dbReference type="PROSITE" id="PS50942">
    <property type="entry name" value="ENTH"/>
    <property type="match status" value="1"/>
</dbReference>
<evidence type="ECO:0000256" key="1">
    <source>
        <dbReference type="ARBA" id="ARBA00004496"/>
    </source>
</evidence>
<evidence type="ECO:0000256" key="4">
    <source>
        <dbReference type="ARBA" id="ARBA00022771"/>
    </source>
</evidence>
<proteinExistence type="predicted"/>
<feature type="domain" description="ENTH" evidence="8">
    <location>
        <begin position="430"/>
        <end position="461"/>
    </location>
</feature>
<evidence type="ECO:0000256" key="2">
    <source>
        <dbReference type="ARBA" id="ARBA00022490"/>
    </source>
</evidence>
<dbReference type="WBParaSite" id="Hba_20086">
    <property type="protein sequence ID" value="Hba_20086"/>
    <property type="gene ID" value="Hba_20086"/>
</dbReference>
<organism evidence="10 11">
    <name type="scientific">Heterorhabditis bacteriophora</name>
    <name type="common">Entomopathogenic nematode worm</name>
    <dbReference type="NCBI Taxonomy" id="37862"/>
    <lineage>
        <taxon>Eukaryota</taxon>
        <taxon>Metazoa</taxon>
        <taxon>Ecdysozoa</taxon>
        <taxon>Nematoda</taxon>
        <taxon>Chromadorea</taxon>
        <taxon>Rhabditida</taxon>
        <taxon>Rhabditina</taxon>
        <taxon>Rhabditomorpha</taxon>
        <taxon>Strongyloidea</taxon>
        <taxon>Heterorhabditidae</taxon>
        <taxon>Heterorhabditis</taxon>
    </lineage>
</organism>
<name>A0A1I7XRH0_HETBA</name>
<dbReference type="InterPro" id="IPR044063">
    <property type="entry name" value="ZF_RING_GID"/>
</dbReference>